<gene>
    <name evidence="2" type="ORF">A5N45_12410</name>
</gene>
<accession>A0AA44S5H4</accession>
<feature type="non-terminal residue" evidence="2">
    <location>
        <position position="75"/>
    </location>
</feature>
<sequence length="75" mass="8079">GELPRQASATAAVSSQGDETGRGADNVERLGNLRNEGRRFCDDRGNRFDCDRPFDAVSRPIFRAATARTPAQGVA</sequence>
<feature type="non-terminal residue" evidence="2">
    <location>
        <position position="1"/>
    </location>
</feature>
<comment type="caution">
    <text evidence="2">The sequence shown here is derived from an EMBL/GenBank/DDBJ whole genome shotgun (WGS) entry which is preliminary data.</text>
</comment>
<evidence type="ECO:0000256" key="1">
    <source>
        <dbReference type="SAM" id="MobiDB-lite"/>
    </source>
</evidence>
<organism evidence="2 3">
    <name type="scientific">Streptococcus pneumoniae</name>
    <dbReference type="NCBI Taxonomy" id="1313"/>
    <lineage>
        <taxon>Bacteria</taxon>
        <taxon>Bacillati</taxon>
        <taxon>Bacillota</taxon>
        <taxon>Bacilli</taxon>
        <taxon>Lactobacillales</taxon>
        <taxon>Streptococcaceae</taxon>
        <taxon>Streptococcus</taxon>
    </lineage>
</organism>
<proteinExistence type="predicted"/>
<name>A0AA44S5H4_STREE</name>
<feature type="compositionally biased region" description="Basic and acidic residues" evidence="1">
    <location>
        <begin position="19"/>
        <end position="28"/>
    </location>
</feature>
<evidence type="ECO:0000313" key="2">
    <source>
        <dbReference type="EMBL" id="OYL21288.1"/>
    </source>
</evidence>
<feature type="region of interest" description="Disordered" evidence="1">
    <location>
        <begin position="1"/>
        <end position="30"/>
    </location>
</feature>
<reference evidence="2 3" key="1">
    <citation type="submission" date="2017-07" db="EMBL/GenBank/DDBJ databases">
        <title>Invasive disease caused simultaneously by more than one serotype of Streptococcus pneumoniae, South Africa.</title>
        <authorList>
            <person name="Ndlangisa K."/>
            <person name="Du Plessis M."/>
            <person name="Von Gottberg A."/>
        </authorList>
    </citation>
    <scope>NUCLEOTIDE SEQUENCE [LARGE SCALE GENOMIC DNA]</scope>
    <source>
        <strain evidence="2 3">8227-15B</strain>
    </source>
</reference>
<dbReference type="EMBL" id="NNBW01000396">
    <property type="protein sequence ID" value="OYL21288.1"/>
    <property type="molecule type" value="Genomic_DNA"/>
</dbReference>
<feature type="compositionally biased region" description="Polar residues" evidence="1">
    <location>
        <begin position="7"/>
        <end position="18"/>
    </location>
</feature>
<dbReference type="AlphaFoldDB" id="A0AA44S5H4"/>
<protein>
    <submittedName>
        <fullName evidence="2">Uncharacterized protein</fullName>
    </submittedName>
</protein>
<evidence type="ECO:0000313" key="3">
    <source>
        <dbReference type="Proteomes" id="UP000214939"/>
    </source>
</evidence>
<dbReference type="Proteomes" id="UP000214939">
    <property type="component" value="Unassembled WGS sequence"/>
</dbReference>